<dbReference type="GO" id="GO:0016301">
    <property type="term" value="F:kinase activity"/>
    <property type="evidence" value="ECO:0007669"/>
    <property type="project" value="UniProtKB-KW"/>
</dbReference>
<dbReference type="EMBL" id="BMCJ01000002">
    <property type="protein sequence ID" value="GGC81333.1"/>
    <property type="molecule type" value="Genomic_DNA"/>
</dbReference>
<dbReference type="SUPFAM" id="SSF141251">
    <property type="entry name" value="Kinase-associated protein B-like"/>
    <property type="match status" value="1"/>
</dbReference>
<gene>
    <name evidence="1" type="primary">kapB</name>
    <name evidence="1" type="ORF">GCM10007216_09830</name>
</gene>
<sequence length="126" mass="14427">MSELNIGDSVIAHYKSGSYIGKITEDRDRFYLVEVLAVEKHPMQGDLHNPGKTEDVFFHERKALSHHEKANISKSAVKAYDGEIPDYEQSLRNAVNRLKERLERKDSAFNQKALDQVTSLEKSYFG</sequence>
<organism evidence="1 2">
    <name type="scientific">Thalassobacillus devorans</name>
    <dbReference type="NCBI Taxonomy" id="279813"/>
    <lineage>
        <taxon>Bacteria</taxon>
        <taxon>Bacillati</taxon>
        <taxon>Bacillota</taxon>
        <taxon>Bacilli</taxon>
        <taxon>Bacillales</taxon>
        <taxon>Bacillaceae</taxon>
        <taxon>Thalassobacillus</taxon>
    </lineage>
</organism>
<dbReference type="Pfam" id="PF08810">
    <property type="entry name" value="KapB"/>
    <property type="match status" value="1"/>
</dbReference>
<keyword evidence="1" id="KW-0449">Lipoprotein</keyword>
<dbReference type="RefSeq" id="WP_062440808.1">
    <property type="nucleotide sequence ID" value="NZ_BMCJ01000002.1"/>
</dbReference>
<name>A0ABQ1NN63_9BACI</name>
<keyword evidence="2" id="KW-1185">Reference proteome</keyword>
<keyword evidence="1" id="KW-0808">Transferase</keyword>
<evidence type="ECO:0000313" key="1">
    <source>
        <dbReference type="EMBL" id="GGC81333.1"/>
    </source>
</evidence>
<protein>
    <submittedName>
        <fullName evidence="1">Kinase-associated lipoprotein B</fullName>
    </submittedName>
</protein>
<accession>A0ABQ1NN63</accession>
<evidence type="ECO:0000313" key="2">
    <source>
        <dbReference type="Proteomes" id="UP000619534"/>
    </source>
</evidence>
<dbReference type="InterPro" id="IPR014916">
    <property type="entry name" value="KapB"/>
</dbReference>
<proteinExistence type="predicted"/>
<dbReference type="SMART" id="SM01298">
    <property type="entry name" value="KapB"/>
    <property type="match status" value="1"/>
</dbReference>
<dbReference type="InterPro" id="IPR038080">
    <property type="entry name" value="KapB_sf"/>
</dbReference>
<comment type="caution">
    <text evidence="1">The sequence shown here is derived from an EMBL/GenBank/DDBJ whole genome shotgun (WGS) entry which is preliminary data.</text>
</comment>
<dbReference type="Gene3D" id="2.30.30.430">
    <property type="entry name" value="Kinase associated protein B domain"/>
    <property type="match status" value="1"/>
</dbReference>
<keyword evidence="1" id="KW-0418">Kinase</keyword>
<dbReference type="Proteomes" id="UP000619534">
    <property type="component" value="Unassembled WGS sequence"/>
</dbReference>
<reference evidence="2" key="1">
    <citation type="journal article" date="2019" name="Int. J. Syst. Evol. Microbiol.">
        <title>The Global Catalogue of Microorganisms (GCM) 10K type strain sequencing project: providing services to taxonomists for standard genome sequencing and annotation.</title>
        <authorList>
            <consortium name="The Broad Institute Genomics Platform"/>
            <consortium name="The Broad Institute Genome Sequencing Center for Infectious Disease"/>
            <person name="Wu L."/>
            <person name="Ma J."/>
        </authorList>
    </citation>
    <scope>NUCLEOTIDE SEQUENCE [LARGE SCALE GENOMIC DNA]</scope>
    <source>
        <strain evidence="2">CCM 7282</strain>
    </source>
</reference>